<dbReference type="CDD" id="cd20270">
    <property type="entry name" value="Complex1_LYR_SDHAF3_LYRM10"/>
    <property type="match status" value="1"/>
</dbReference>
<gene>
    <name evidence="7" type="primary">Acn9</name>
    <name evidence="7" type="ORF">Tcan_14741</name>
</gene>
<keyword evidence="4 6" id="KW-0496">Mitochondrion</keyword>
<dbReference type="OMA" id="WQQTNEN"/>
<dbReference type="Proteomes" id="UP000031036">
    <property type="component" value="Unassembled WGS sequence"/>
</dbReference>
<dbReference type="GO" id="GO:0005759">
    <property type="term" value="C:mitochondrial matrix"/>
    <property type="evidence" value="ECO:0007669"/>
    <property type="project" value="UniProtKB-SubCell"/>
</dbReference>
<dbReference type="PANTHER" id="PTHR13137:SF6">
    <property type="entry name" value="SUCCINATE DEHYDROGENASE ASSEMBLY FACTOR 3, MITOCHONDRIAL"/>
    <property type="match status" value="1"/>
</dbReference>
<proteinExistence type="inferred from homology"/>
<name>A0A0B2UTW0_TOXCA</name>
<sequence>MGIMSRGAKAATTMASLERFPLILYKRILRLHYGLPEELRYVGDNYVKDEFRRHKNASPEQALVFLKEWTEYCVCLAKQLSNKGIAKGVVGKDLNPAMLDNFHDEQLRQLLDLKIEAEKPKVS</sequence>
<comment type="similarity">
    <text evidence="2 6">Belongs to the complex I LYR family. SDHAF3 subfamily.</text>
</comment>
<protein>
    <recommendedName>
        <fullName evidence="6">Succinate dehydrogenase assembly factor 3</fullName>
        <shortName evidence="6">SDH assembly factor 3</shortName>
        <shortName evidence="6">SDHAF3</shortName>
    </recommendedName>
</protein>
<evidence type="ECO:0000313" key="8">
    <source>
        <dbReference type="Proteomes" id="UP000031036"/>
    </source>
</evidence>
<dbReference type="GO" id="GO:0005758">
    <property type="term" value="C:mitochondrial intermembrane space"/>
    <property type="evidence" value="ECO:0007669"/>
    <property type="project" value="TreeGrafter"/>
</dbReference>
<comment type="caution">
    <text evidence="7">The sequence shown here is derived from an EMBL/GenBank/DDBJ whole genome shotgun (WGS) entry which is preliminary data.</text>
</comment>
<keyword evidence="8" id="KW-1185">Reference proteome</keyword>
<comment type="function">
    <text evidence="6">Plays an essential role in the assembly of succinate dehydrogenase (SDH), an enzyme complex (also referred to as respiratory complex II) that is a component of both the tricarboxylic acid (TCA) cycle and the mitochondrial electron transport chain, and which couples the oxidation of succinate to fumarate with the reduction of ubiquinone (coenzyme Q) to ubiquinol. Promotes maturation of the iron-sulfur protein subunit of the SDH catalytic dimer, protecting it from the deleterious effects of oxidants. May act together with SDHAF1.</text>
</comment>
<evidence type="ECO:0000256" key="6">
    <source>
        <dbReference type="RuleBase" id="RU368039"/>
    </source>
</evidence>
<reference evidence="7 8" key="1">
    <citation type="submission" date="2014-11" db="EMBL/GenBank/DDBJ databases">
        <title>Genetic blueprint of the zoonotic pathogen Toxocara canis.</title>
        <authorList>
            <person name="Zhu X.-Q."/>
            <person name="Korhonen P.K."/>
            <person name="Cai H."/>
            <person name="Young N.D."/>
            <person name="Nejsum P."/>
            <person name="von Samson-Himmelstjerna G."/>
            <person name="Boag P.R."/>
            <person name="Tan P."/>
            <person name="Li Q."/>
            <person name="Min J."/>
            <person name="Yang Y."/>
            <person name="Wang X."/>
            <person name="Fang X."/>
            <person name="Hall R.S."/>
            <person name="Hofmann A."/>
            <person name="Sternberg P.W."/>
            <person name="Jex A.R."/>
            <person name="Gasser R.B."/>
        </authorList>
    </citation>
    <scope>NUCLEOTIDE SEQUENCE [LARGE SCALE GENOMIC DNA]</scope>
    <source>
        <strain evidence="7">PN_DK_2014</strain>
    </source>
</reference>
<evidence type="ECO:0000256" key="3">
    <source>
        <dbReference type="ARBA" id="ARBA00022946"/>
    </source>
</evidence>
<evidence type="ECO:0000256" key="1">
    <source>
        <dbReference type="ARBA" id="ARBA00004305"/>
    </source>
</evidence>
<evidence type="ECO:0000256" key="2">
    <source>
        <dbReference type="ARBA" id="ARBA00006020"/>
    </source>
</evidence>
<dbReference type="Pfam" id="PF13233">
    <property type="entry name" value="Complex1_LYR_2"/>
    <property type="match status" value="1"/>
</dbReference>
<dbReference type="EMBL" id="JPKZ01003248">
    <property type="protein sequence ID" value="KHN72542.1"/>
    <property type="molecule type" value="Genomic_DNA"/>
</dbReference>
<evidence type="ECO:0000256" key="4">
    <source>
        <dbReference type="ARBA" id="ARBA00023128"/>
    </source>
</evidence>
<comment type="subunit">
    <text evidence="6">Interacts with the iron-sulfur protein subunit within the SDH catalytic dimer.</text>
</comment>
<dbReference type="InterPro" id="IPR008381">
    <property type="entry name" value="SDHAF3/Sdh7"/>
</dbReference>
<dbReference type="GO" id="GO:0006105">
    <property type="term" value="P:succinate metabolic process"/>
    <property type="evidence" value="ECO:0007669"/>
    <property type="project" value="TreeGrafter"/>
</dbReference>
<evidence type="ECO:0000256" key="5">
    <source>
        <dbReference type="ARBA" id="ARBA00023186"/>
    </source>
</evidence>
<accession>A0A0B2UTW0</accession>
<keyword evidence="5 6" id="KW-0143">Chaperone</keyword>
<dbReference type="STRING" id="6265.A0A0B2UTW0"/>
<dbReference type="GO" id="GO:0034553">
    <property type="term" value="P:mitochondrial respiratory chain complex II assembly"/>
    <property type="evidence" value="ECO:0007669"/>
    <property type="project" value="UniProtKB-UniRule"/>
</dbReference>
<evidence type="ECO:0000313" key="7">
    <source>
        <dbReference type="EMBL" id="KHN72542.1"/>
    </source>
</evidence>
<dbReference type="AlphaFoldDB" id="A0A0B2UTW0"/>
<keyword evidence="3" id="KW-0809">Transit peptide</keyword>
<dbReference type="OrthoDB" id="278329at2759"/>
<comment type="subcellular location">
    <subcellularLocation>
        <location evidence="1 6">Mitochondrion matrix</location>
    </subcellularLocation>
</comment>
<dbReference type="PANTHER" id="PTHR13137">
    <property type="entry name" value="DC11 ACN9 HOMOLOG"/>
    <property type="match status" value="1"/>
</dbReference>
<organism evidence="7 8">
    <name type="scientific">Toxocara canis</name>
    <name type="common">Canine roundworm</name>
    <dbReference type="NCBI Taxonomy" id="6265"/>
    <lineage>
        <taxon>Eukaryota</taxon>
        <taxon>Metazoa</taxon>
        <taxon>Ecdysozoa</taxon>
        <taxon>Nematoda</taxon>
        <taxon>Chromadorea</taxon>
        <taxon>Rhabditida</taxon>
        <taxon>Spirurina</taxon>
        <taxon>Ascaridomorpha</taxon>
        <taxon>Ascaridoidea</taxon>
        <taxon>Toxocaridae</taxon>
        <taxon>Toxocara</taxon>
    </lineage>
</organism>